<dbReference type="Proteomes" id="UP000248214">
    <property type="component" value="Unassembled WGS sequence"/>
</dbReference>
<dbReference type="RefSeq" id="WP_110607821.1">
    <property type="nucleotide sequence ID" value="NZ_PDOD01000001.1"/>
</dbReference>
<keyword evidence="3" id="KW-1185">Reference proteome</keyword>
<dbReference type="InterPro" id="IPR027275">
    <property type="entry name" value="PRC-brl_dom"/>
</dbReference>
<dbReference type="OrthoDB" id="9793882at2"/>
<dbReference type="AlphaFoldDB" id="A0A323TJ12"/>
<feature type="domain" description="PRC-barrel" evidence="1">
    <location>
        <begin position="156"/>
        <end position="215"/>
    </location>
</feature>
<organism evidence="2 3">
    <name type="scientific">Salipaludibacillus keqinensis</name>
    <dbReference type="NCBI Taxonomy" id="2045207"/>
    <lineage>
        <taxon>Bacteria</taxon>
        <taxon>Bacillati</taxon>
        <taxon>Bacillota</taxon>
        <taxon>Bacilli</taxon>
        <taxon>Bacillales</taxon>
        <taxon>Bacillaceae</taxon>
    </lineage>
</organism>
<proteinExistence type="predicted"/>
<accession>A0A323TJ12</accession>
<gene>
    <name evidence="2" type="ORF">CR194_01215</name>
</gene>
<evidence type="ECO:0000313" key="2">
    <source>
        <dbReference type="EMBL" id="PYZ94186.1"/>
    </source>
</evidence>
<evidence type="ECO:0000313" key="3">
    <source>
        <dbReference type="Proteomes" id="UP000248214"/>
    </source>
</evidence>
<dbReference type="InterPro" id="IPR011033">
    <property type="entry name" value="PRC_barrel-like_sf"/>
</dbReference>
<dbReference type="EMBL" id="PDOD01000001">
    <property type="protein sequence ID" value="PYZ94186.1"/>
    <property type="molecule type" value="Genomic_DNA"/>
</dbReference>
<dbReference type="Gene3D" id="3.90.50.10">
    <property type="entry name" value="Photosynthetic Reaction Center, subunit H, domain 2"/>
    <property type="match status" value="2"/>
</dbReference>
<sequence>MLLHYNWLQSYTVFGNDGEIGKVDDVYFDENMWTIRYIVAKTGKTFLSEKVFISPVSIEKMDINEEVIRVGITQDEAQKAPDPGEEAVTRKYEKDFSHYYRMSPYWLGTGVWGNAASAREMVYEEVPVRAEELEDNQSHVHQAKLVTGYELSVKDDTFGKIEDMLLDESSFRIKYFVADTKKWLPGGKKVLISPEWVEAIDWGKAQINIDVTREQIESAPEYLSKIDLTDERERELWFHYNK</sequence>
<evidence type="ECO:0000259" key="1">
    <source>
        <dbReference type="Pfam" id="PF05239"/>
    </source>
</evidence>
<dbReference type="GO" id="GO:0019684">
    <property type="term" value="P:photosynthesis, light reaction"/>
    <property type="evidence" value="ECO:0007669"/>
    <property type="project" value="InterPro"/>
</dbReference>
<name>A0A323TJ12_9BACI</name>
<dbReference type="SUPFAM" id="SSF50346">
    <property type="entry name" value="PRC-barrel domain"/>
    <property type="match status" value="2"/>
</dbReference>
<reference evidence="2 3" key="1">
    <citation type="submission" date="2017-10" db="EMBL/GenBank/DDBJ databases">
        <title>Bacillus sp. nov., a halophilic bacterium isolated from a Keqin Lake.</title>
        <authorList>
            <person name="Wang H."/>
        </authorList>
    </citation>
    <scope>NUCLEOTIDE SEQUENCE [LARGE SCALE GENOMIC DNA]</scope>
    <source>
        <strain evidence="2 3">KQ-12</strain>
    </source>
</reference>
<dbReference type="Pfam" id="PF05239">
    <property type="entry name" value="PRC"/>
    <property type="match status" value="2"/>
</dbReference>
<comment type="caution">
    <text evidence="2">The sequence shown here is derived from an EMBL/GenBank/DDBJ whole genome shotgun (WGS) entry which is preliminary data.</text>
</comment>
<dbReference type="InterPro" id="IPR014747">
    <property type="entry name" value="Bac_photo_RC_H_C"/>
</dbReference>
<dbReference type="GO" id="GO:0030077">
    <property type="term" value="C:plasma membrane light-harvesting complex"/>
    <property type="evidence" value="ECO:0007669"/>
    <property type="project" value="InterPro"/>
</dbReference>
<feature type="domain" description="PRC-barrel" evidence="1">
    <location>
        <begin position="8"/>
        <end position="73"/>
    </location>
</feature>
<protein>
    <recommendedName>
        <fullName evidence="1">PRC-barrel domain-containing protein</fullName>
    </recommendedName>
</protein>